<feature type="region of interest" description="Disordered" evidence="1">
    <location>
        <begin position="99"/>
        <end position="138"/>
    </location>
</feature>
<dbReference type="Proteomes" id="UP000012106">
    <property type="component" value="Unassembled WGS sequence"/>
</dbReference>
<dbReference type="AlphaFoldDB" id="M6JKP8"/>
<evidence type="ECO:0000313" key="2">
    <source>
        <dbReference type="EMBL" id="EMN20135.1"/>
    </source>
</evidence>
<organism evidence="2 3">
    <name type="scientific">Leptospira santarosai serovar Arenal str. MAVJ 401</name>
    <dbReference type="NCBI Taxonomy" id="1049976"/>
    <lineage>
        <taxon>Bacteria</taxon>
        <taxon>Pseudomonadati</taxon>
        <taxon>Spirochaetota</taxon>
        <taxon>Spirochaetia</taxon>
        <taxon>Leptospirales</taxon>
        <taxon>Leptospiraceae</taxon>
        <taxon>Leptospira</taxon>
    </lineage>
</organism>
<reference evidence="2 3" key="1">
    <citation type="submission" date="2013-01" db="EMBL/GenBank/DDBJ databases">
        <authorList>
            <person name="Harkins D.M."/>
            <person name="Durkin A.S."/>
            <person name="Brinkac L.M."/>
            <person name="Haft D.H."/>
            <person name="Selengut J.D."/>
            <person name="Sanka R."/>
            <person name="DePew J."/>
            <person name="Purushe J."/>
            <person name="Hartskeerl R.A."/>
            <person name="Ahmed A."/>
            <person name="van der Linden H."/>
            <person name="Goris M.G.A."/>
            <person name="Vinetz J.M."/>
            <person name="Sutton G.G."/>
            <person name="Nierman W.C."/>
            <person name="Fouts D.E."/>
        </authorList>
    </citation>
    <scope>NUCLEOTIDE SEQUENCE [LARGE SCALE GENOMIC DNA]</scope>
    <source>
        <strain evidence="2 3">MAVJ 401</strain>
    </source>
</reference>
<feature type="compositionally biased region" description="Basic and acidic residues" evidence="1">
    <location>
        <begin position="109"/>
        <end position="138"/>
    </location>
</feature>
<gene>
    <name evidence="2" type="ORF">LEP1GSC063_2695</name>
</gene>
<sequence length="138" mass="15173">MTAQVATLTDALAEMKKLLAAAVAPATQDAIARDRIKLVETVKSIKPDAKTDGISERELKILVIKEAFPPAEGVRLDSMEDSALNIRYESAVELARERASIRGGSNNQEQKKTTPRQDADGMEKIRADRLKLNERGDK</sequence>
<dbReference type="EMBL" id="AHMU02000071">
    <property type="protein sequence ID" value="EMN20135.1"/>
    <property type="molecule type" value="Genomic_DNA"/>
</dbReference>
<evidence type="ECO:0000313" key="3">
    <source>
        <dbReference type="Proteomes" id="UP000012106"/>
    </source>
</evidence>
<accession>M6JKP8</accession>
<evidence type="ECO:0000256" key="1">
    <source>
        <dbReference type="SAM" id="MobiDB-lite"/>
    </source>
</evidence>
<proteinExistence type="predicted"/>
<name>M6JKP8_9LEPT</name>
<protein>
    <submittedName>
        <fullName evidence="2">Uncharacterized protein</fullName>
    </submittedName>
</protein>
<comment type="caution">
    <text evidence="2">The sequence shown here is derived from an EMBL/GenBank/DDBJ whole genome shotgun (WGS) entry which is preliminary data.</text>
</comment>